<dbReference type="Gene3D" id="1.20.1270.220">
    <property type="match status" value="1"/>
</dbReference>
<feature type="compositionally biased region" description="Basic and acidic residues" evidence="3">
    <location>
        <begin position="342"/>
        <end position="357"/>
    </location>
</feature>
<organism evidence="6 7">
    <name type="scientific">Galerina marginata (strain CBS 339.88)</name>
    <dbReference type="NCBI Taxonomy" id="685588"/>
    <lineage>
        <taxon>Eukaryota</taxon>
        <taxon>Fungi</taxon>
        <taxon>Dikarya</taxon>
        <taxon>Basidiomycota</taxon>
        <taxon>Agaricomycotina</taxon>
        <taxon>Agaricomycetes</taxon>
        <taxon>Agaricomycetidae</taxon>
        <taxon>Agaricales</taxon>
        <taxon>Agaricineae</taxon>
        <taxon>Strophariaceae</taxon>
        <taxon>Galerina</taxon>
    </lineage>
</organism>
<feature type="domain" description="NET" evidence="5">
    <location>
        <begin position="576"/>
        <end position="657"/>
    </location>
</feature>
<evidence type="ECO:0000256" key="1">
    <source>
        <dbReference type="ARBA" id="ARBA00023117"/>
    </source>
</evidence>
<dbReference type="GO" id="GO:0005634">
    <property type="term" value="C:nucleus"/>
    <property type="evidence" value="ECO:0007669"/>
    <property type="project" value="TreeGrafter"/>
</dbReference>
<proteinExistence type="predicted"/>
<evidence type="ECO:0008006" key="8">
    <source>
        <dbReference type="Google" id="ProtNLM"/>
    </source>
</evidence>
<feature type="region of interest" description="Disordered" evidence="3">
    <location>
        <begin position="296"/>
        <end position="384"/>
    </location>
</feature>
<feature type="domain" description="Bromo" evidence="4">
    <location>
        <begin position="196"/>
        <end position="280"/>
    </location>
</feature>
<evidence type="ECO:0000256" key="3">
    <source>
        <dbReference type="SAM" id="MobiDB-lite"/>
    </source>
</evidence>
<dbReference type="GO" id="GO:0006338">
    <property type="term" value="P:chromatin remodeling"/>
    <property type="evidence" value="ECO:0007669"/>
    <property type="project" value="TreeGrafter"/>
</dbReference>
<dbReference type="InterPro" id="IPR027353">
    <property type="entry name" value="NET_dom"/>
</dbReference>
<feature type="compositionally biased region" description="Basic and acidic residues" evidence="3">
    <location>
        <begin position="707"/>
        <end position="717"/>
    </location>
</feature>
<feature type="compositionally biased region" description="Polar residues" evidence="3">
    <location>
        <begin position="167"/>
        <end position="177"/>
    </location>
</feature>
<dbReference type="Gene3D" id="1.20.920.10">
    <property type="entry name" value="Bromodomain-like"/>
    <property type="match status" value="2"/>
</dbReference>
<dbReference type="PROSITE" id="PS51525">
    <property type="entry name" value="NET"/>
    <property type="match status" value="1"/>
</dbReference>
<dbReference type="PROSITE" id="PS50014">
    <property type="entry name" value="BROMODOMAIN_2"/>
    <property type="match status" value="2"/>
</dbReference>
<dbReference type="GO" id="GO:0000785">
    <property type="term" value="C:chromatin"/>
    <property type="evidence" value="ECO:0007669"/>
    <property type="project" value="TreeGrafter"/>
</dbReference>
<dbReference type="STRING" id="685588.A0A067TR21"/>
<dbReference type="InterPro" id="IPR038336">
    <property type="entry name" value="NET_sf"/>
</dbReference>
<dbReference type="InterPro" id="IPR001487">
    <property type="entry name" value="Bromodomain"/>
</dbReference>
<dbReference type="OrthoDB" id="784962at2759"/>
<feature type="compositionally biased region" description="Pro residues" evidence="3">
    <location>
        <begin position="314"/>
        <end position="323"/>
    </location>
</feature>
<feature type="domain" description="Bromo" evidence="4">
    <location>
        <begin position="402"/>
        <end position="474"/>
    </location>
</feature>
<dbReference type="HOGENOM" id="CLU_001499_4_1_1"/>
<feature type="compositionally biased region" description="Low complexity" evidence="3">
    <location>
        <begin position="718"/>
        <end position="730"/>
    </location>
</feature>
<dbReference type="Proteomes" id="UP000027222">
    <property type="component" value="Unassembled WGS sequence"/>
</dbReference>
<dbReference type="PRINTS" id="PR00503">
    <property type="entry name" value="BROMODOMAIN"/>
</dbReference>
<feature type="region of interest" description="Disordered" evidence="3">
    <location>
        <begin position="492"/>
        <end position="516"/>
    </location>
</feature>
<feature type="region of interest" description="Disordered" evidence="3">
    <location>
        <begin position="652"/>
        <end position="730"/>
    </location>
</feature>
<feature type="compositionally biased region" description="Pro residues" evidence="3">
    <location>
        <begin position="143"/>
        <end position="160"/>
    </location>
</feature>
<dbReference type="Pfam" id="PF00439">
    <property type="entry name" value="Bromodomain"/>
    <property type="match status" value="2"/>
</dbReference>
<dbReference type="AlphaFoldDB" id="A0A067TR21"/>
<dbReference type="InterPro" id="IPR036427">
    <property type="entry name" value="Bromodomain-like_sf"/>
</dbReference>
<dbReference type="PANTHER" id="PTHR22880:SF225">
    <property type="entry name" value="BROMODOMAIN-CONTAINING PROTEIN BET-1-RELATED"/>
    <property type="match status" value="1"/>
</dbReference>
<dbReference type="SUPFAM" id="SSF47370">
    <property type="entry name" value="Bromodomain"/>
    <property type="match status" value="2"/>
</dbReference>
<dbReference type="Pfam" id="PF17035">
    <property type="entry name" value="BET"/>
    <property type="match status" value="1"/>
</dbReference>
<evidence type="ECO:0000259" key="4">
    <source>
        <dbReference type="PROSITE" id="PS50014"/>
    </source>
</evidence>
<feature type="compositionally biased region" description="Basic and acidic residues" evidence="3">
    <location>
        <begin position="296"/>
        <end position="305"/>
    </location>
</feature>
<feature type="compositionally biased region" description="Acidic residues" evidence="3">
    <location>
        <begin position="499"/>
        <end position="512"/>
    </location>
</feature>
<dbReference type="EMBL" id="KL142367">
    <property type="protein sequence ID" value="KDR84767.1"/>
    <property type="molecule type" value="Genomic_DNA"/>
</dbReference>
<feature type="region of interest" description="Disordered" evidence="3">
    <location>
        <begin position="531"/>
        <end position="584"/>
    </location>
</feature>
<sequence>MNHALPGHNGVLHDSPQTPVDAAAPDVRIDMDYNDNEQESDVRHEPLPVKPIDALDAPTSFQDSKIDGVNGHLNGHDVVMSDSQTPAATPGISGDFSMASIDGGSAPSVTRSYPEDSDDHEPPAKRARMYSDADMASMTHSATPPPASNPASPPPPPLSTVPPTTAGSTSTAFPQQESSITIAQHRFLFSTLRSLKKLKDAGPFAHPVDPIALNIPHYFSIIKTPMDLSTVERKLNSSNPQKPDPNPHNPRYFHAEEFIVDIRLMVSNAATFNGPDHVVAAMGKRMEDVFDKSIKHLPPRAEKPKPPVVKKVATPPPPPPPVVAPKKAQPARRASTSVPVIRRSEAEAVGRPKREIHPPPPKDLPYADVPKKNRKGKRSKTDGTSEQLKYCAKILLELNRKQYYNFAYPFYEPVDWQKLDIPSYPKIIKKPMDLSTIRKKLDGGEYSTAQNFYDDFKLMIRNCFTFNPSGTPVNLAGQELQRLFDEKWKSLPPLHSQEASEDEEEDEEDDSEAERRQKIAAMESQIEAMRNNLESLKGVKQPPKEKKKKDKKERAPVASTSKAPPKQPKAQNKKKPKKAITDDDVLTFEQKKDLSESIGKLDGARLERVIQIIHEGVPEIRDSTEEIELEIDQLPSSVLTKLYNYVLRPIRQPAQPKRNRTGKGTGTGGLKRKSMDEEKEAEKIRQLEERMALFEGNGGHVATAPARRADDSEHSSDSSDASDSSGSDSE</sequence>
<dbReference type="InterPro" id="IPR050935">
    <property type="entry name" value="Bromo_chromatin_reader"/>
</dbReference>
<feature type="region of interest" description="Disordered" evidence="3">
    <location>
        <begin position="1"/>
        <end position="125"/>
    </location>
</feature>
<dbReference type="CDD" id="cd05500">
    <property type="entry name" value="Bromo_BDF1_2_I"/>
    <property type="match status" value="1"/>
</dbReference>
<keyword evidence="1 2" id="KW-0103">Bromodomain</keyword>
<evidence type="ECO:0000313" key="6">
    <source>
        <dbReference type="EMBL" id="KDR84767.1"/>
    </source>
</evidence>
<evidence type="ECO:0000256" key="2">
    <source>
        <dbReference type="PROSITE-ProRule" id="PRU00035"/>
    </source>
</evidence>
<evidence type="ECO:0000313" key="7">
    <source>
        <dbReference type="Proteomes" id="UP000027222"/>
    </source>
</evidence>
<feature type="compositionally biased region" description="Basic and acidic residues" evidence="3">
    <location>
        <begin position="673"/>
        <end position="692"/>
    </location>
</feature>
<keyword evidence="7" id="KW-1185">Reference proteome</keyword>
<evidence type="ECO:0000259" key="5">
    <source>
        <dbReference type="PROSITE" id="PS51525"/>
    </source>
</evidence>
<dbReference type="GO" id="GO:0006355">
    <property type="term" value="P:regulation of DNA-templated transcription"/>
    <property type="evidence" value="ECO:0007669"/>
    <property type="project" value="TreeGrafter"/>
</dbReference>
<protein>
    <recommendedName>
        <fullName evidence="8">Bromodomain-containing protein</fullName>
    </recommendedName>
</protein>
<feature type="region of interest" description="Disordered" evidence="3">
    <location>
        <begin position="137"/>
        <end position="177"/>
    </location>
</feature>
<reference evidence="7" key="1">
    <citation type="journal article" date="2014" name="Proc. Natl. Acad. Sci. U.S.A.">
        <title>Extensive sampling of basidiomycete genomes demonstrates inadequacy of the white-rot/brown-rot paradigm for wood decay fungi.</title>
        <authorList>
            <person name="Riley R."/>
            <person name="Salamov A.A."/>
            <person name="Brown D.W."/>
            <person name="Nagy L.G."/>
            <person name="Floudas D."/>
            <person name="Held B.W."/>
            <person name="Levasseur A."/>
            <person name="Lombard V."/>
            <person name="Morin E."/>
            <person name="Otillar R."/>
            <person name="Lindquist E.A."/>
            <person name="Sun H."/>
            <person name="LaButti K.M."/>
            <person name="Schmutz J."/>
            <person name="Jabbour D."/>
            <person name="Luo H."/>
            <person name="Baker S.E."/>
            <person name="Pisabarro A.G."/>
            <person name="Walton J.D."/>
            <person name="Blanchette R.A."/>
            <person name="Henrissat B."/>
            <person name="Martin F."/>
            <person name="Cullen D."/>
            <person name="Hibbett D.S."/>
            <person name="Grigoriev I.V."/>
        </authorList>
    </citation>
    <scope>NUCLEOTIDE SEQUENCE [LARGE SCALE GENOMIC DNA]</scope>
    <source>
        <strain evidence="7">CBS 339.88</strain>
    </source>
</reference>
<accession>A0A067TR21</accession>
<gene>
    <name evidence="6" type="ORF">GALMADRAFT_233103</name>
</gene>
<dbReference type="PANTHER" id="PTHR22880">
    <property type="entry name" value="FALZ-RELATED BROMODOMAIN-CONTAINING PROTEINS"/>
    <property type="match status" value="1"/>
</dbReference>
<name>A0A067TR21_GALM3</name>
<dbReference type="SMART" id="SM00297">
    <property type="entry name" value="BROMO"/>
    <property type="match status" value="2"/>
</dbReference>